<sequence length="392" mass="45206">MNPHPSMEVWRGLIGAYIQELESSRIKLTHLEPKLKRARQQVLFLRELKKRSDYNLAHACRYMKSFRNSIGVKLKEEAEFIEGEVVEIQIDHRRWNAIYFDYGYLNGELAVTRSLGDRRMISESPLIINICDVPIEFGGSSMASTERMREVAKNIMLLGFGFVTIQIPMLQDIKSWLGKCFSMKDLRETTYILRITITRDRSKRLIALSQSAYLDKILKRFKMENSKRGHIPMQEKPNLSKAQGASTHGETVVKTILKYLRNTKDMVLVYEDNLGNELRVTCYIDVGFQTDKNDTKSQSRYVFILNGGAVDWKSAKQSTVAMSSTEVEYIVALEDAMETVWMKKFIDGLRSVVPTNKEPMEMLCDNTGAIAIANEPEIMKGARHYQRKYHYI</sequence>
<protein>
    <submittedName>
        <fullName evidence="2">Retrotransposon protein, putative, ty1-copia subclass</fullName>
    </submittedName>
</protein>
<dbReference type="PANTHER" id="PTHR11439">
    <property type="entry name" value="GAG-POL-RELATED RETROTRANSPOSON"/>
    <property type="match status" value="1"/>
</dbReference>
<keyword evidence="3" id="KW-1185">Reference proteome</keyword>
<evidence type="ECO:0000313" key="2">
    <source>
        <dbReference type="EMBL" id="GJT66426.1"/>
    </source>
</evidence>
<evidence type="ECO:0000259" key="1">
    <source>
        <dbReference type="Pfam" id="PF06068"/>
    </source>
</evidence>
<dbReference type="CDD" id="cd09272">
    <property type="entry name" value="RNase_HI_RT_Ty1"/>
    <property type="match status" value="1"/>
</dbReference>
<evidence type="ECO:0000313" key="3">
    <source>
        <dbReference type="Proteomes" id="UP001151760"/>
    </source>
</evidence>
<dbReference type="PANTHER" id="PTHR11439:SF496">
    <property type="entry name" value="RNA-DIRECTED DNA POLYMERASE"/>
    <property type="match status" value="1"/>
</dbReference>
<dbReference type="InterPro" id="IPR010339">
    <property type="entry name" value="TIP49_P-loop"/>
</dbReference>
<reference evidence="2" key="2">
    <citation type="submission" date="2022-01" db="EMBL/GenBank/DDBJ databases">
        <authorList>
            <person name="Yamashiro T."/>
            <person name="Shiraishi A."/>
            <person name="Satake H."/>
            <person name="Nakayama K."/>
        </authorList>
    </citation>
    <scope>NUCLEOTIDE SEQUENCE</scope>
</reference>
<dbReference type="Pfam" id="PF06068">
    <property type="entry name" value="TIP49"/>
    <property type="match status" value="1"/>
</dbReference>
<comment type="caution">
    <text evidence="2">The sequence shown here is derived from an EMBL/GenBank/DDBJ whole genome shotgun (WGS) entry which is preliminary data.</text>
</comment>
<organism evidence="2 3">
    <name type="scientific">Tanacetum coccineum</name>
    <dbReference type="NCBI Taxonomy" id="301880"/>
    <lineage>
        <taxon>Eukaryota</taxon>
        <taxon>Viridiplantae</taxon>
        <taxon>Streptophyta</taxon>
        <taxon>Embryophyta</taxon>
        <taxon>Tracheophyta</taxon>
        <taxon>Spermatophyta</taxon>
        <taxon>Magnoliopsida</taxon>
        <taxon>eudicotyledons</taxon>
        <taxon>Gunneridae</taxon>
        <taxon>Pentapetalae</taxon>
        <taxon>asterids</taxon>
        <taxon>campanulids</taxon>
        <taxon>Asterales</taxon>
        <taxon>Asteraceae</taxon>
        <taxon>Asteroideae</taxon>
        <taxon>Anthemideae</taxon>
        <taxon>Anthemidinae</taxon>
        <taxon>Tanacetum</taxon>
    </lineage>
</organism>
<reference evidence="2" key="1">
    <citation type="journal article" date="2022" name="Int. J. Mol. Sci.">
        <title>Draft Genome of Tanacetum Coccineum: Genomic Comparison of Closely Related Tanacetum-Family Plants.</title>
        <authorList>
            <person name="Yamashiro T."/>
            <person name="Shiraishi A."/>
            <person name="Nakayama K."/>
            <person name="Satake H."/>
        </authorList>
    </citation>
    <scope>NUCLEOTIDE SEQUENCE</scope>
</reference>
<name>A0ABQ5FSU4_9ASTR</name>
<proteinExistence type="predicted"/>
<gene>
    <name evidence="2" type="ORF">Tco_1017906</name>
</gene>
<feature type="domain" description="TIP49 P-loop" evidence="1">
    <location>
        <begin position="63"/>
        <end position="93"/>
    </location>
</feature>
<dbReference type="EMBL" id="BQNB010017713">
    <property type="protein sequence ID" value="GJT66426.1"/>
    <property type="molecule type" value="Genomic_DNA"/>
</dbReference>
<dbReference type="Proteomes" id="UP001151760">
    <property type="component" value="Unassembled WGS sequence"/>
</dbReference>
<accession>A0ABQ5FSU4</accession>